<dbReference type="PANTHER" id="PTHR43320:SF3">
    <property type="entry name" value="CARBOHYDRATE KINASE PFKB DOMAIN-CONTAINING PROTEIN"/>
    <property type="match status" value="1"/>
</dbReference>
<comment type="caution">
    <text evidence="6">The sequence shown here is derived from an EMBL/GenBank/DDBJ whole genome shotgun (WGS) entry which is preliminary data.</text>
</comment>
<evidence type="ECO:0000256" key="1">
    <source>
        <dbReference type="ARBA" id="ARBA00010688"/>
    </source>
</evidence>
<comment type="similarity">
    <text evidence="1">Belongs to the carbohydrate kinase PfkB family.</text>
</comment>
<dbReference type="OrthoDB" id="9792663at2"/>
<dbReference type="PANTHER" id="PTHR43320">
    <property type="entry name" value="SUGAR KINASE"/>
    <property type="match status" value="1"/>
</dbReference>
<reference evidence="7" key="3">
    <citation type="submission" date="2021-06" db="EMBL/GenBank/DDBJ databases">
        <title>Genomic Description and Analysis of Intracellular Bacteria, Candidatus Berkiella cookevillensis and Candidatus Berkiella aquae.</title>
        <authorList>
            <person name="Kidane D.T."/>
            <person name="Mehari Y.T."/>
            <person name="Rice F.C."/>
            <person name="Arivett B.A."/>
            <person name="Farone A.L."/>
            <person name="Berk S.G."/>
            <person name="Farone M.B."/>
        </authorList>
    </citation>
    <scope>NUCLEOTIDE SEQUENCE</scope>
    <source>
        <strain evidence="7">HT99</strain>
    </source>
</reference>
<organism evidence="6">
    <name type="scientific">Candidatus Berkiella aquae</name>
    <dbReference type="NCBI Taxonomy" id="295108"/>
    <lineage>
        <taxon>Bacteria</taxon>
        <taxon>Pseudomonadati</taxon>
        <taxon>Pseudomonadota</taxon>
        <taxon>Gammaproteobacteria</taxon>
        <taxon>Candidatus Berkiellales</taxon>
        <taxon>Candidatus Berkiellaceae</taxon>
        <taxon>Candidatus Berkiella</taxon>
    </lineage>
</organism>
<proteinExistence type="inferred from homology"/>
<dbReference type="RefSeq" id="WP_075066474.1">
    <property type="nucleotide sequence ID" value="NZ_LKAJ02000001.1"/>
</dbReference>
<dbReference type="Pfam" id="PF09863">
    <property type="entry name" value="DUF2090"/>
    <property type="match status" value="1"/>
</dbReference>
<sequence length="617" mass="69217">MKKSNKLFDVIVLGPAHVELRGQQQGSALKNMLSFEKSLGKDAAMLAVGLSRLGAKSALISSIGRDAMGQFIIDTLSDNAVDISQVNTTHHHLTALTIQNGDHGAGQTIHYSPYNNESSVQFNEDFLLKSCSLLICSQILNDSTFMSKAPDIIKRIKEQQVKIILLLDDLLALKNIKLPEITPLLAMTDVIIGRESDYIQILDKANIDDAISSLAQMTKAISVIKRGQHCYIPSLCNHQGFNLEFKGVNIIATAIGFAAAWLHDKTLEQCCEHANAAETLIALNTQAPSLEALSFFLDHQNQVVAHSIQSASFANLCYSSVQKRLKKPLFLVSLGDHKLWQKMAEPYGIKEETLQLAKQFVGEAIMQGFSHESMAGLIFEDESAFKCQDWSEKVSWLACSLEKTGEVPLQFTYDVELTGILSQWPEHHVAKISVTYHPDDRYSLRGQQEALLAQLHHVCRNTKHALLIDLVMPMNSLLTAKTHAHILQRFYELGIYPDYWQVSMPRDQRSWENIHNVIQDNAPFCQGIIVNAAFASLEQLPTLIDICGKEKICQGLVVGRGLFQHCVEQWFAKKIDDQMLVHLISDALRQTANLWYEKCQSELLIDHLMPRSWQIYS</sequence>
<dbReference type="InterPro" id="IPR029056">
    <property type="entry name" value="Ribokinase-like"/>
</dbReference>
<dbReference type="InterPro" id="IPR052700">
    <property type="entry name" value="Carb_kinase_PfkB-like"/>
</dbReference>
<dbReference type="Gene3D" id="3.20.20.70">
    <property type="entry name" value="Aldolase class I"/>
    <property type="match status" value="1"/>
</dbReference>
<dbReference type="AlphaFoldDB" id="A0A0Q9YVL5"/>
<dbReference type="Proteomes" id="UP000051497">
    <property type="component" value="Unassembled WGS sequence"/>
</dbReference>
<protein>
    <submittedName>
        <fullName evidence="6">5-dehydro-2-deoxygluconokinase</fullName>
        <ecNumber evidence="6">2.7.1.92</ecNumber>
    </submittedName>
    <submittedName>
        <fullName evidence="7">DUF2090 domain-containing protein</fullName>
    </submittedName>
</protein>
<evidence type="ECO:0000256" key="3">
    <source>
        <dbReference type="ARBA" id="ARBA00022777"/>
    </source>
</evidence>
<dbReference type="EMBL" id="LKAJ02000001">
    <property type="protein sequence ID" value="MCS5710118.1"/>
    <property type="molecule type" value="Genomic_DNA"/>
</dbReference>
<dbReference type="InterPro" id="IPR011611">
    <property type="entry name" value="PfkB_dom"/>
</dbReference>
<dbReference type="InterPro" id="IPR018659">
    <property type="entry name" value="DUF2090"/>
</dbReference>
<evidence type="ECO:0000256" key="2">
    <source>
        <dbReference type="ARBA" id="ARBA00022679"/>
    </source>
</evidence>
<keyword evidence="2 6" id="KW-0808">Transferase</keyword>
<keyword evidence="3 6" id="KW-0418">Kinase</keyword>
<evidence type="ECO:0000313" key="7">
    <source>
        <dbReference type="EMBL" id="MCS5710118.1"/>
    </source>
</evidence>
<name>A0A0Q9YVL5_9GAMM</name>
<feature type="domain" description="Carbohydrate kinase PfkB" evidence="4">
    <location>
        <begin position="10"/>
        <end position="280"/>
    </location>
</feature>
<reference evidence="6" key="1">
    <citation type="submission" date="2015-09" db="EMBL/GenBank/DDBJ databases">
        <title>Draft Genome Sequences of Two Novel Amoeba-resistant Intranuclear Bacteria, Candidatus Berkiella cookevillensis and Candidatus Berkiella aquae.</title>
        <authorList>
            <person name="Mehari Y.T."/>
            <person name="Arivett B.A."/>
            <person name="Farone A.L."/>
            <person name="Gunderson J.H."/>
            <person name="Farone M.B."/>
        </authorList>
    </citation>
    <scope>NUCLEOTIDE SEQUENCE [LARGE SCALE GENOMIC DNA]</scope>
    <source>
        <strain evidence="6">HT99</strain>
    </source>
</reference>
<evidence type="ECO:0000313" key="6">
    <source>
        <dbReference type="EMBL" id="KRG20926.1"/>
    </source>
</evidence>
<dbReference type="STRING" id="295108.HT99x_01846"/>
<accession>A0A0Q9YVL5</accession>
<dbReference type="GO" id="GO:0047590">
    <property type="term" value="F:5-dehydro-2-deoxygluconokinase activity"/>
    <property type="evidence" value="ECO:0007669"/>
    <property type="project" value="UniProtKB-EC"/>
</dbReference>
<dbReference type="Pfam" id="PF00294">
    <property type="entry name" value="PfkB"/>
    <property type="match status" value="1"/>
</dbReference>
<dbReference type="EMBL" id="LKAJ01000007">
    <property type="protein sequence ID" value="KRG20926.1"/>
    <property type="molecule type" value="Genomic_DNA"/>
</dbReference>
<evidence type="ECO:0000259" key="5">
    <source>
        <dbReference type="Pfam" id="PF09863"/>
    </source>
</evidence>
<dbReference type="InterPro" id="IPR013785">
    <property type="entry name" value="Aldolase_TIM"/>
</dbReference>
<feature type="domain" description="DUF2090" evidence="5">
    <location>
        <begin position="293"/>
        <end position="597"/>
    </location>
</feature>
<evidence type="ECO:0000259" key="4">
    <source>
        <dbReference type="Pfam" id="PF00294"/>
    </source>
</evidence>
<gene>
    <name evidence="6" type="primary">iolC</name>
    <name evidence="7" type="ORF">HT99x_001615</name>
    <name evidence="6" type="ORF">HT99x_01846</name>
</gene>
<dbReference type="SUPFAM" id="SSF53613">
    <property type="entry name" value="Ribokinase-like"/>
    <property type="match status" value="1"/>
</dbReference>
<evidence type="ECO:0000313" key="8">
    <source>
        <dbReference type="Proteomes" id="UP000051497"/>
    </source>
</evidence>
<reference evidence="7" key="2">
    <citation type="journal article" date="2016" name="Genome Announc.">
        <title>Draft Genome Sequences of Two Novel Amoeba-Resistant Intranuclear Bacteria, 'Candidatus Berkiella cookevillensis' and 'Candidatus Berkiella aquae'.</title>
        <authorList>
            <person name="Mehari Y.T."/>
            <person name="Arivett B.A."/>
            <person name="Farone A.L."/>
            <person name="Gunderson J.H."/>
            <person name="Farone M.B."/>
        </authorList>
    </citation>
    <scope>NUCLEOTIDE SEQUENCE</scope>
    <source>
        <strain evidence="7">HT99</strain>
    </source>
</reference>
<dbReference type="EC" id="2.7.1.92" evidence="6"/>
<dbReference type="Gene3D" id="3.40.1190.20">
    <property type="match status" value="1"/>
</dbReference>
<keyword evidence="8" id="KW-1185">Reference proteome</keyword>